<gene>
    <name evidence="1" type="ORF">ABS648_13660</name>
</gene>
<reference evidence="1" key="1">
    <citation type="submission" date="2023-08" db="EMBL/GenBank/DDBJ databases">
        <title>Increased levels of nutrients transform a symbiont into a lethal pathobiont.</title>
        <authorList>
            <person name="Lachnit T."/>
            <person name="Ulrich L."/>
            <person name="Willmer F.M."/>
            <person name="Hasenbein T."/>
            <person name="Steiner L.X."/>
            <person name="Wolters M."/>
            <person name="Herbst E.M."/>
            <person name="Deines P."/>
        </authorList>
    </citation>
    <scope>NUCLEOTIDE SEQUENCE</scope>
    <source>
        <strain evidence="1">T3</strain>
    </source>
</reference>
<organism evidence="1">
    <name type="scientific">Pseudomonas solani</name>
    <dbReference type="NCBI Taxonomy" id="2731552"/>
    <lineage>
        <taxon>Bacteria</taxon>
        <taxon>Pseudomonadati</taxon>
        <taxon>Pseudomonadota</taxon>
        <taxon>Gammaproteobacteria</taxon>
        <taxon>Pseudomonadales</taxon>
        <taxon>Pseudomonadaceae</taxon>
        <taxon>Pseudomonas</taxon>
    </lineage>
</organism>
<dbReference type="NCBIfam" id="TIGR04061">
    <property type="entry name" value="AZL_007950_fam"/>
    <property type="match status" value="1"/>
</dbReference>
<name>A0AAU7Y8Z1_9PSED</name>
<dbReference type="EMBL" id="CP158373">
    <property type="protein sequence ID" value="XBY66765.1"/>
    <property type="molecule type" value="Genomic_DNA"/>
</dbReference>
<dbReference type="InterPro" id="IPR023973">
    <property type="entry name" value="MbnC-like"/>
</dbReference>
<sequence>MRSPTLATRPSGSRGDFLLPFPDYPCNARSFVHLDARLLPYWHTLFDVCPALLKLDAPEGLNLFRSFMTWAYRRHPPLDWTYYLSVCRWLLESEYRQQVHEEHVEAFMAAAAARWVNTDDSQARGLILIWRETAVTVTDWKVAPRALAMVEAEEELPAPHWDFAWSPLAGRGANGFRRWLPIPG</sequence>
<proteinExistence type="predicted"/>
<dbReference type="RefSeq" id="WP_350448490.1">
    <property type="nucleotide sequence ID" value="NZ_CP158373.1"/>
</dbReference>
<accession>A0AAU7Y8Z1</accession>
<protein>
    <submittedName>
        <fullName evidence="1">Natural product biosynthesis protein</fullName>
    </submittedName>
</protein>
<dbReference type="AlphaFoldDB" id="A0AAU7Y8Z1"/>
<evidence type="ECO:0000313" key="1">
    <source>
        <dbReference type="EMBL" id="XBY66765.1"/>
    </source>
</evidence>